<evidence type="ECO:0000256" key="1">
    <source>
        <dbReference type="ARBA" id="ARBA00022741"/>
    </source>
</evidence>
<gene>
    <name evidence="6" type="ORF">J2S57_005140</name>
</gene>
<dbReference type="PROSITE" id="PS50901">
    <property type="entry name" value="FTSK"/>
    <property type="match status" value="1"/>
</dbReference>
<dbReference type="Pfam" id="PF01580">
    <property type="entry name" value="FtsK_SpoIIIE"/>
    <property type="match status" value="1"/>
</dbReference>
<evidence type="ECO:0000313" key="7">
    <source>
        <dbReference type="Proteomes" id="UP001235712"/>
    </source>
</evidence>
<dbReference type="InterPro" id="IPR003593">
    <property type="entry name" value="AAA+_ATPase"/>
</dbReference>
<accession>A0ABT9P9L9</accession>
<feature type="domain" description="FtsK" evidence="5">
    <location>
        <begin position="416"/>
        <end position="609"/>
    </location>
</feature>
<dbReference type="SMART" id="SM00382">
    <property type="entry name" value="AAA"/>
    <property type="match status" value="1"/>
</dbReference>
<dbReference type="InterPro" id="IPR027417">
    <property type="entry name" value="P-loop_NTPase"/>
</dbReference>
<keyword evidence="2 3" id="KW-0067">ATP-binding</keyword>
<evidence type="ECO:0000256" key="4">
    <source>
        <dbReference type="SAM" id="MobiDB-lite"/>
    </source>
</evidence>
<protein>
    <recommendedName>
        <fullName evidence="5">FtsK domain-containing protein</fullName>
    </recommendedName>
</protein>
<sequence length="782" mass="87701">MSEHHRRLGVDYARDHDRRMSEIYPDGDEPCHYLARLDLGHCEGKVKNEEHGQIANERHHVKELADNRGKDNAKVTVPACRRHHQIMTNANKAARAGKPVGGQTPTSRGGQRRPSKGGQPGGQNPDNGADSQPAWVRRHLLAAGAVLMIGAVLWMADMSGEAILLGSCTAVYGAALAYYLNVRWTRARDLAEVHSLAVRSIKADPRMVRVDRPRWRWQAGMKADIVRCRIFFPGVEYMTDPGTRARVEKDFWVALHARIDWPAHALHPHFDVRVVPVDAGPGRGPVAVEAEPQEETREKIRTTIEEDLHKTMKLKEKQKLTFTIVERDAEGPLVCTLDYPAGFQDGSEEACYLVQERISAQLDGIRFVAQWDRRAEKKRLTLTRRPELPAEVPFRFPAPGERLDPMVIPLGIDETQRERAWNLRVHPHMIFAGATGAGKSYTLAELIYQLLIRGWQLILIDGKGTTFAPFRRWPGVVGYGLANAPESMAHWMEQGKYITEERYDQAIDHDVDPASFPRLMVLIDELTEANENVAEWWKELRSKEKELPRECPAIGAWASVARKGREGGVHLLVATQQPNASDNTFGSTETKANLAGRFFLGPTEQQSALMMFGRSTLGRDIPEDTKGRGTLKVSPQEPGVEVQTYFTPRPKPSGAIAPEHETFFAKLMPLVEAAQAKVKRVAPAGGSIDMRPDPRFREIEPTKPARQRTLPLEQTPTIDVWDLAARLKDEDVVECWLDGERLKVVEVIGEDEVEITHVDAEGKQQTLIVDDSARFELRGESS</sequence>
<evidence type="ECO:0000259" key="5">
    <source>
        <dbReference type="PROSITE" id="PS50901"/>
    </source>
</evidence>
<dbReference type="CDD" id="cd01127">
    <property type="entry name" value="TrwB_TraG_TraD_VirD4"/>
    <property type="match status" value="1"/>
</dbReference>
<evidence type="ECO:0000256" key="2">
    <source>
        <dbReference type="ARBA" id="ARBA00022840"/>
    </source>
</evidence>
<comment type="caution">
    <text evidence="6">The sequence shown here is derived from an EMBL/GenBank/DDBJ whole genome shotgun (WGS) entry which is preliminary data.</text>
</comment>
<dbReference type="PANTHER" id="PTHR22683:SF41">
    <property type="entry name" value="DNA TRANSLOCASE FTSK"/>
    <property type="match status" value="1"/>
</dbReference>
<dbReference type="InterPro" id="IPR050206">
    <property type="entry name" value="FtsK/SpoIIIE/SftA"/>
</dbReference>
<dbReference type="SUPFAM" id="SSF52540">
    <property type="entry name" value="P-loop containing nucleoside triphosphate hydrolases"/>
    <property type="match status" value="1"/>
</dbReference>
<feature type="region of interest" description="Disordered" evidence="4">
    <location>
        <begin position="88"/>
        <end position="132"/>
    </location>
</feature>
<keyword evidence="7" id="KW-1185">Reference proteome</keyword>
<reference evidence="6 7" key="1">
    <citation type="submission" date="2023-07" db="EMBL/GenBank/DDBJ databases">
        <title>Sequencing the genomes of 1000 actinobacteria strains.</title>
        <authorList>
            <person name="Klenk H.-P."/>
        </authorList>
    </citation>
    <scope>NUCLEOTIDE SEQUENCE [LARGE SCALE GENOMIC DNA]</scope>
    <source>
        <strain evidence="6 7">DSM 44388</strain>
    </source>
</reference>
<dbReference type="InterPro" id="IPR002543">
    <property type="entry name" value="FtsK_dom"/>
</dbReference>
<name>A0ABT9P9L9_9ACTN</name>
<evidence type="ECO:0000313" key="6">
    <source>
        <dbReference type="EMBL" id="MDP9829391.1"/>
    </source>
</evidence>
<dbReference type="RefSeq" id="WP_307247532.1">
    <property type="nucleotide sequence ID" value="NZ_JAUSQZ010000001.1"/>
</dbReference>
<dbReference type="PANTHER" id="PTHR22683">
    <property type="entry name" value="SPORULATION PROTEIN RELATED"/>
    <property type="match status" value="1"/>
</dbReference>
<feature type="region of interest" description="Disordered" evidence="4">
    <location>
        <begin position="618"/>
        <end position="638"/>
    </location>
</feature>
<keyword evidence="1 3" id="KW-0547">Nucleotide-binding</keyword>
<dbReference type="Gene3D" id="3.40.50.300">
    <property type="entry name" value="P-loop containing nucleotide triphosphate hydrolases"/>
    <property type="match status" value="1"/>
</dbReference>
<organism evidence="6 7">
    <name type="scientific">Kineosporia succinea</name>
    <dbReference type="NCBI Taxonomy" id="84632"/>
    <lineage>
        <taxon>Bacteria</taxon>
        <taxon>Bacillati</taxon>
        <taxon>Actinomycetota</taxon>
        <taxon>Actinomycetes</taxon>
        <taxon>Kineosporiales</taxon>
        <taxon>Kineosporiaceae</taxon>
        <taxon>Kineosporia</taxon>
    </lineage>
</organism>
<evidence type="ECO:0000256" key="3">
    <source>
        <dbReference type="PROSITE-ProRule" id="PRU00289"/>
    </source>
</evidence>
<proteinExistence type="predicted"/>
<feature type="binding site" evidence="3">
    <location>
        <begin position="433"/>
        <end position="440"/>
    </location>
    <ligand>
        <name>ATP</name>
        <dbReference type="ChEBI" id="CHEBI:30616"/>
    </ligand>
</feature>
<dbReference type="EMBL" id="JAUSQZ010000001">
    <property type="protein sequence ID" value="MDP9829391.1"/>
    <property type="molecule type" value="Genomic_DNA"/>
</dbReference>
<dbReference type="Proteomes" id="UP001235712">
    <property type="component" value="Unassembled WGS sequence"/>
</dbReference>